<sequence>MYSTFQYFLRAYCTLSIYEEEMTNLMQQFKEQEEQETQEKLLQEFAQIHKKEDWEKVRQEAERYGNRMWTIEEAKAHIGTFVSILQNKKA</sequence>
<organism evidence="1 2">
    <name type="scientific">Bacillus bruguierae</name>
    <dbReference type="NCBI Taxonomy" id="3127667"/>
    <lineage>
        <taxon>Bacteria</taxon>
        <taxon>Bacillati</taxon>
        <taxon>Bacillota</taxon>
        <taxon>Bacilli</taxon>
        <taxon>Bacillales</taxon>
        <taxon>Bacillaceae</taxon>
        <taxon>Bacillus</taxon>
    </lineage>
</organism>
<evidence type="ECO:0008006" key="3">
    <source>
        <dbReference type="Google" id="ProtNLM"/>
    </source>
</evidence>
<evidence type="ECO:0000313" key="1">
    <source>
        <dbReference type="EMBL" id="MEI4803336.1"/>
    </source>
</evidence>
<accession>A0ABU8FKX7</accession>
<gene>
    <name evidence="1" type="ORF">WAZ07_19085</name>
</gene>
<dbReference type="Proteomes" id="UP001372526">
    <property type="component" value="Unassembled WGS sequence"/>
</dbReference>
<dbReference type="RefSeq" id="WP_336473695.1">
    <property type="nucleotide sequence ID" value="NZ_JBAWSX010000013.1"/>
</dbReference>
<keyword evidence="2" id="KW-1185">Reference proteome</keyword>
<comment type="caution">
    <text evidence="1">The sequence shown here is derived from an EMBL/GenBank/DDBJ whole genome shotgun (WGS) entry which is preliminary data.</text>
</comment>
<name>A0ABU8FKX7_9BACI</name>
<reference evidence="1 2" key="1">
    <citation type="submission" date="2024-01" db="EMBL/GenBank/DDBJ databases">
        <title>Seven novel Bacillus-like species.</title>
        <authorList>
            <person name="Liu G."/>
        </authorList>
    </citation>
    <scope>NUCLEOTIDE SEQUENCE [LARGE SCALE GENOMIC DNA]</scope>
    <source>
        <strain evidence="1 2">FJAT-51639</strain>
    </source>
</reference>
<protein>
    <recommendedName>
        <fullName evidence="3">Group-specific protein</fullName>
    </recommendedName>
</protein>
<evidence type="ECO:0000313" key="2">
    <source>
        <dbReference type="Proteomes" id="UP001372526"/>
    </source>
</evidence>
<dbReference type="EMBL" id="JBAWSX010000013">
    <property type="protein sequence ID" value="MEI4803336.1"/>
    <property type="molecule type" value="Genomic_DNA"/>
</dbReference>
<proteinExistence type="predicted"/>